<evidence type="ECO:0000256" key="2">
    <source>
        <dbReference type="ARBA" id="ARBA00022692"/>
    </source>
</evidence>
<feature type="transmembrane region" description="Helical" evidence="6">
    <location>
        <begin position="177"/>
        <end position="199"/>
    </location>
</feature>
<dbReference type="InterPro" id="IPR052337">
    <property type="entry name" value="SAT4-like"/>
</dbReference>
<dbReference type="Proteomes" id="UP001392437">
    <property type="component" value="Unassembled WGS sequence"/>
</dbReference>
<comment type="caution">
    <text evidence="9">The sequence shown here is derived from an EMBL/GenBank/DDBJ whole genome shotgun (WGS) entry which is preliminary data.</text>
</comment>
<dbReference type="PANTHER" id="PTHR33048:SF47">
    <property type="entry name" value="INTEGRAL MEMBRANE PROTEIN-RELATED"/>
    <property type="match status" value="1"/>
</dbReference>
<dbReference type="Pfam" id="PF20684">
    <property type="entry name" value="Fung_rhodopsin"/>
    <property type="match status" value="1"/>
</dbReference>
<keyword evidence="3 6" id="KW-1133">Transmembrane helix</keyword>
<dbReference type="InterPro" id="IPR049326">
    <property type="entry name" value="Rhodopsin_dom_fungi"/>
</dbReference>
<feature type="chain" id="PRO_5043743549" description="Rhodopsin domain-containing protein" evidence="7">
    <location>
        <begin position="20"/>
        <end position="313"/>
    </location>
</feature>
<dbReference type="AlphaFoldDB" id="A0AAW0R6N3"/>
<comment type="subcellular location">
    <subcellularLocation>
        <location evidence="1">Membrane</location>
        <topology evidence="1">Multi-pass membrane protein</topology>
    </subcellularLocation>
</comment>
<keyword evidence="2 6" id="KW-0812">Transmembrane</keyword>
<dbReference type="EMBL" id="JAQQWP010000002">
    <property type="protein sequence ID" value="KAK8129473.1"/>
    <property type="molecule type" value="Genomic_DNA"/>
</dbReference>
<organism evidence="9 10">
    <name type="scientific">Apiospora kogelbergensis</name>
    <dbReference type="NCBI Taxonomy" id="1337665"/>
    <lineage>
        <taxon>Eukaryota</taxon>
        <taxon>Fungi</taxon>
        <taxon>Dikarya</taxon>
        <taxon>Ascomycota</taxon>
        <taxon>Pezizomycotina</taxon>
        <taxon>Sordariomycetes</taxon>
        <taxon>Xylariomycetidae</taxon>
        <taxon>Amphisphaeriales</taxon>
        <taxon>Apiosporaceae</taxon>
        <taxon>Apiospora</taxon>
    </lineage>
</organism>
<evidence type="ECO:0000256" key="3">
    <source>
        <dbReference type="ARBA" id="ARBA00022989"/>
    </source>
</evidence>
<keyword evidence="4 6" id="KW-0472">Membrane</keyword>
<gene>
    <name evidence="9" type="ORF">PG999_001853</name>
</gene>
<comment type="similarity">
    <text evidence="5">Belongs to the SAT4 family.</text>
</comment>
<protein>
    <recommendedName>
        <fullName evidence="8">Rhodopsin domain-containing protein</fullName>
    </recommendedName>
</protein>
<name>A0AAW0R6N3_9PEZI</name>
<feature type="domain" description="Rhodopsin" evidence="8">
    <location>
        <begin position="24"/>
        <end position="205"/>
    </location>
</feature>
<feature type="transmembrane region" description="Helical" evidence="6">
    <location>
        <begin position="211"/>
        <end position="232"/>
    </location>
</feature>
<evidence type="ECO:0000313" key="10">
    <source>
        <dbReference type="Proteomes" id="UP001392437"/>
    </source>
</evidence>
<proteinExistence type="inferred from homology"/>
<dbReference type="GO" id="GO:0016020">
    <property type="term" value="C:membrane"/>
    <property type="evidence" value="ECO:0007669"/>
    <property type="project" value="UniProtKB-SubCell"/>
</dbReference>
<feature type="transmembrane region" description="Helical" evidence="6">
    <location>
        <begin position="48"/>
        <end position="71"/>
    </location>
</feature>
<evidence type="ECO:0000256" key="6">
    <source>
        <dbReference type="SAM" id="Phobius"/>
    </source>
</evidence>
<sequence>MLVALILLLVATTLSQLFAQSIYSLDKVSNGATPTPSNLEETSVDLRIFTALTVLSYVGIWLVKLNFLLFFRRLGNHVPKYRITWWFVLAFNLAAGATAIGLVNYKYTISPTDLVFATYTSIETVRATYIGFTVSCILDAMGDALTTDNAFGVLAFPIWILWGTKVTLQRKLALSGLFGLVIFTIAVSITRGGIFGGVYESVSHDHINQLNITWILFWFGVEYIVVSFRSLFTQREKNARDADDRSLREVAQNAVSKGRLGLRGRARLLHQDLLTTFNAWEDTNRVDSNVTFLDNDPPSGRLSVDFQQGDTWK</sequence>
<feature type="signal peptide" evidence="7">
    <location>
        <begin position="1"/>
        <end position="19"/>
    </location>
</feature>
<feature type="transmembrane region" description="Helical" evidence="6">
    <location>
        <begin position="150"/>
        <end position="168"/>
    </location>
</feature>
<evidence type="ECO:0000313" key="9">
    <source>
        <dbReference type="EMBL" id="KAK8129473.1"/>
    </source>
</evidence>
<keyword evidence="7" id="KW-0732">Signal</keyword>
<evidence type="ECO:0000259" key="8">
    <source>
        <dbReference type="Pfam" id="PF20684"/>
    </source>
</evidence>
<evidence type="ECO:0000256" key="7">
    <source>
        <dbReference type="SAM" id="SignalP"/>
    </source>
</evidence>
<reference evidence="9 10" key="1">
    <citation type="submission" date="2023-01" db="EMBL/GenBank/DDBJ databases">
        <title>Analysis of 21 Apiospora genomes using comparative genomics revels a genus with tremendous synthesis potential of carbohydrate active enzymes and secondary metabolites.</title>
        <authorList>
            <person name="Sorensen T."/>
        </authorList>
    </citation>
    <scope>NUCLEOTIDE SEQUENCE [LARGE SCALE GENOMIC DNA]</scope>
    <source>
        <strain evidence="9 10">CBS 117206</strain>
    </source>
</reference>
<accession>A0AAW0R6N3</accession>
<evidence type="ECO:0000256" key="5">
    <source>
        <dbReference type="ARBA" id="ARBA00038359"/>
    </source>
</evidence>
<evidence type="ECO:0000256" key="4">
    <source>
        <dbReference type="ARBA" id="ARBA00023136"/>
    </source>
</evidence>
<feature type="transmembrane region" description="Helical" evidence="6">
    <location>
        <begin position="83"/>
        <end position="105"/>
    </location>
</feature>
<evidence type="ECO:0000256" key="1">
    <source>
        <dbReference type="ARBA" id="ARBA00004141"/>
    </source>
</evidence>
<dbReference type="PANTHER" id="PTHR33048">
    <property type="entry name" value="PTH11-LIKE INTEGRAL MEMBRANE PROTEIN (AFU_ORTHOLOGUE AFUA_5G11245)"/>
    <property type="match status" value="1"/>
</dbReference>
<keyword evidence="10" id="KW-1185">Reference proteome</keyword>